<dbReference type="EMBL" id="JAUNZN010000033">
    <property type="protein sequence ID" value="KAK4806924.1"/>
    <property type="molecule type" value="Genomic_DNA"/>
</dbReference>
<name>A0AAN7MJI7_MYCAM</name>
<evidence type="ECO:0000313" key="1">
    <source>
        <dbReference type="EMBL" id="KAK4806912.1"/>
    </source>
</evidence>
<evidence type="ECO:0000313" key="2">
    <source>
        <dbReference type="EMBL" id="KAK4806924.1"/>
    </source>
</evidence>
<protein>
    <submittedName>
        <fullName evidence="2">Uncharacterized protein</fullName>
    </submittedName>
</protein>
<comment type="caution">
    <text evidence="2">The sequence shown here is derived from an EMBL/GenBank/DDBJ whole genome shotgun (WGS) entry which is preliminary data.</text>
</comment>
<gene>
    <name evidence="1" type="ORF">QYF61_012633</name>
    <name evidence="2" type="ORF">QYF61_012645</name>
</gene>
<sequence>MVPRISCSITFPGIEIIESVLATTSASSLSTHGCIPSGPTDLRLLAFLPEFLLIVDGLLLSLEEGLIPRDSSKQIFEEAKVCSPEVQGCELAFHPPPCPQDPELHHLMVPAAKVAFDLHIPNSCGNAGHKYKLGEEWLESSPAERHLGVLVDSRLNMSQQCALAAKRANRILGCIKHSISSQSKEMITPL</sequence>
<evidence type="ECO:0000313" key="3">
    <source>
        <dbReference type="Proteomes" id="UP001333110"/>
    </source>
</evidence>
<proteinExistence type="predicted"/>
<keyword evidence="3" id="KW-1185">Reference proteome</keyword>
<organism evidence="2 3">
    <name type="scientific">Mycteria americana</name>
    <name type="common">Wood stork</name>
    <dbReference type="NCBI Taxonomy" id="33587"/>
    <lineage>
        <taxon>Eukaryota</taxon>
        <taxon>Metazoa</taxon>
        <taxon>Chordata</taxon>
        <taxon>Craniata</taxon>
        <taxon>Vertebrata</taxon>
        <taxon>Euteleostomi</taxon>
        <taxon>Archelosauria</taxon>
        <taxon>Archosauria</taxon>
        <taxon>Dinosauria</taxon>
        <taxon>Saurischia</taxon>
        <taxon>Theropoda</taxon>
        <taxon>Coelurosauria</taxon>
        <taxon>Aves</taxon>
        <taxon>Neognathae</taxon>
        <taxon>Neoaves</taxon>
        <taxon>Aequornithes</taxon>
        <taxon>Ciconiiformes</taxon>
        <taxon>Ciconiidae</taxon>
        <taxon>Mycteria</taxon>
    </lineage>
</organism>
<accession>A0AAN7MJI7</accession>
<dbReference type="PANTHER" id="PTHR33332">
    <property type="entry name" value="REVERSE TRANSCRIPTASE DOMAIN-CONTAINING PROTEIN"/>
    <property type="match status" value="1"/>
</dbReference>
<dbReference type="Proteomes" id="UP001333110">
    <property type="component" value="Unassembled WGS sequence"/>
</dbReference>
<reference evidence="2 3" key="1">
    <citation type="journal article" date="2023" name="J. Hered.">
        <title>Chromosome-level genome of the wood stork (Mycteria americana) provides insight into avian chromosome evolution.</title>
        <authorList>
            <person name="Flamio R. Jr."/>
            <person name="Ramstad K.M."/>
        </authorList>
    </citation>
    <scope>NUCLEOTIDE SEQUENCE [LARGE SCALE GENOMIC DNA]</scope>
    <source>
        <strain evidence="2">JAX WOST 10</strain>
    </source>
</reference>
<dbReference type="AlphaFoldDB" id="A0AAN7MJI7"/>
<dbReference type="EMBL" id="JAUNZN010000033">
    <property type="protein sequence ID" value="KAK4806912.1"/>
    <property type="molecule type" value="Genomic_DNA"/>
</dbReference>